<organism evidence="1 2">
    <name type="scientific">Candidatus Iainarchaeum sp</name>
    <dbReference type="NCBI Taxonomy" id="3101447"/>
    <lineage>
        <taxon>Archaea</taxon>
        <taxon>Candidatus Iainarchaeota</taxon>
        <taxon>Candidatus Iainarchaeia</taxon>
        <taxon>Candidatus Iainarchaeales</taxon>
        <taxon>Candidatus Iainarchaeaceae</taxon>
        <taxon>Candidatus Iainarchaeum</taxon>
    </lineage>
</organism>
<reference evidence="2" key="1">
    <citation type="submission" date="2017-09" db="EMBL/GenBank/DDBJ databases">
        <title>The Reconstruction of 2,631 Draft Metagenome-Assembled Genomes from the Global Oceans.</title>
        <authorList>
            <person name="Tully B.J."/>
            <person name="Graham E.D."/>
            <person name="Heidelberg J.F."/>
        </authorList>
    </citation>
    <scope>NUCLEOTIDE SEQUENCE [LARGE SCALE GENOMIC DNA]</scope>
</reference>
<name>A0A2D6LP16_9ARCH</name>
<evidence type="ECO:0000313" key="1">
    <source>
        <dbReference type="EMBL" id="MAG17925.1"/>
    </source>
</evidence>
<accession>A0A2D6LP16</accession>
<protein>
    <submittedName>
        <fullName evidence="1">Uncharacterized protein</fullName>
    </submittedName>
</protein>
<dbReference type="Proteomes" id="UP000226712">
    <property type="component" value="Unassembled WGS sequence"/>
</dbReference>
<comment type="caution">
    <text evidence="1">The sequence shown here is derived from an EMBL/GenBank/DDBJ whole genome shotgun (WGS) entry which is preliminary data.</text>
</comment>
<dbReference type="EMBL" id="NZBD01000002">
    <property type="protein sequence ID" value="MAG17925.1"/>
    <property type="molecule type" value="Genomic_DNA"/>
</dbReference>
<evidence type="ECO:0000313" key="2">
    <source>
        <dbReference type="Proteomes" id="UP000226712"/>
    </source>
</evidence>
<dbReference type="AlphaFoldDB" id="A0A2D6LP16"/>
<sequence>MKFKNIGIVLIGLLFISGCVTFNGKSNSNESILFVCGNGVCESNEDDLSCPDDCDPNQICGDYNCRGTENEENCPVDCLLDCAGGGCGAEEVCGNDICEIEETGETCPGDCASPDPDTEDNSCNVRANCPTRQDCQAGRCVEVECIFNSHCDFGEECNSSRRCQPCPTGALGVAACR</sequence>
<gene>
    <name evidence="1" type="ORF">CL944_00445</name>
</gene>
<dbReference type="PROSITE" id="PS51257">
    <property type="entry name" value="PROKAR_LIPOPROTEIN"/>
    <property type="match status" value="1"/>
</dbReference>
<proteinExistence type="predicted"/>